<dbReference type="InterPro" id="IPR059117">
    <property type="entry name" value="APS_kinase_dom"/>
</dbReference>
<name>A0ABP7JCQ7_9PSEU</name>
<keyword evidence="4" id="KW-1185">Reference proteome</keyword>
<organism evidence="3 4">
    <name type="scientific">Amycolatopsis tucumanensis</name>
    <dbReference type="NCBI Taxonomy" id="401106"/>
    <lineage>
        <taxon>Bacteria</taxon>
        <taxon>Bacillati</taxon>
        <taxon>Actinomycetota</taxon>
        <taxon>Actinomycetes</taxon>
        <taxon>Pseudonocardiales</taxon>
        <taxon>Pseudonocardiaceae</taxon>
        <taxon>Amycolatopsis</taxon>
    </lineage>
</organism>
<dbReference type="InterPro" id="IPR027417">
    <property type="entry name" value="P-loop_NTPase"/>
</dbReference>
<evidence type="ECO:0000313" key="3">
    <source>
        <dbReference type="EMBL" id="GAA3841638.1"/>
    </source>
</evidence>
<comment type="caution">
    <text evidence="3">The sequence shown here is derived from an EMBL/GenBank/DDBJ whole genome shotgun (WGS) entry which is preliminary data.</text>
</comment>
<sequence length="168" mass="18416">MTGGVVWITGLSGAGKSAVAVQLVERLRRAGVRPVLLDGDAVRAALDARSFGTEARRQLAVTYGRLCRLLAEQGHIVVCATISLRHEVHQWNRRHLTRYAEVFLDVPLEELRRRDPKGIYAEGAEVVGAGQAAEFPVAPDLRITNYGSTSSRAAAEQIYTYCARTGLW</sequence>
<dbReference type="Pfam" id="PF01583">
    <property type="entry name" value="APS_kinase"/>
    <property type="match status" value="1"/>
</dbReference>
<keyword evidence="3" id="KW-0418">Kinase</keyword>
<dbReference type="GO" id="GO:0016301">
    <property type="term" value="F:kinase activity"/>
    <property type="evidence" value="ECO:0007669"/>
    <property type="project" value="UniProtKB-KW"/>
</dbReference>
<dbReference type="InterPro" id="IPR050512">
    <property type="entry name" value="Sulf_AdTrans/APS_kinase"/>
</dbReference>
<dbReference type="SUPFAM" id="SSF52540">
    <property type="entry name" value="P-loop containing nucleoside triphosphate hydrolases"/>
    <property type="match status" value="1"/>
</dbReference>
<accession>A0ABP7JCQ7</accession>
<gene>
    <name evidence="3" type="ORF">GCM10022380_69740</name>
</gene>
<dbReference type="RefSeq" id="WP_237340233.1">
    <property type="nucleotide sequence ID" value="NZ_BAABCM010000013.1"/>
</dbReference>
<dbReference type="Gene3D" id="3.40.50.300">
    <property type="entry name" value="P-loop containing nucleotide triphosphate hydrolases"/>
    <property type="match status" value="1"/>
</dbReference>
<keyword evidence="1" id="KW-0808">Transferase</keyword>
<dbReference type="PANTHER" id="PTHR42700">
    <property type="entry name" value="SULFATE ADENYLYLTRANSFERASE"/>
    <property type="match status" value="1"/>
</dbReference>
<dbReference type="Proteomes" id="UP001501624">
    <property type="component" value="Unassembled WGS sequence"/>
</dbReference>
<evidence type="ECO:0000313" key="4">
    <source>
        <dbReference type="Proteomes" id="UP001501624"/>
    </source>
</evidence>
<dbReference type="EMBL" id="BAABCM010000013">
    <property type="protein sequence ID" value="GAA3841638.1"/>
    <property type="molecule type" value="Genomic_DNA"/>
</dbReference>
<feature type="domain" description="APS kinase" evidence="2">
    <location>
        <begin position="3"/>
        <end position="143"/>
    </location>
</feature>
<evidence type="ECO:0000256" key="1">
    <source>
        <dbReference type="ARBA" id="ARBA00022679"/>
    </source>
</evidence>
<proteinExistence type="predicted"/>
<protein>
    <submittedName>
        <fullName evidence="3">Adenylyl-sulfate kinase</fullName>
    </submittedName>
</protein>
<reference evidence="4" key="1">
    <citation type="journal article" date="2019" name="Int. J. Syst. Evol. Microbiol.">
        <title>The Global Catalogue of Microorganisms (GCM) 10K type strain sequencing project: providing services to taxonomists for standard genome sequencing and annotation.</title>
        <authorList>
            <consortium name="The Broad Institute Genomics Platform"/>
            <consortium name="The Broad Institute Genome Sequencing Center for Infectious Disease"/>
            <person name="Wu L."/>
            <person name="Ma J."/>
        </authorList>
    </citation>
    <scope>NUCLEOTIDE SEQUENCE [LARGE SCALE GENOMIC DNA]</scope>
    <source>
        <strain evidence="4">JCM 17017</strain>
    </source>
</reference>
<dbReference type="NCBIfam" id="NF004041">
    <property type="entry name" value="PRK05541.1"/>
    <property type="match status" value="1"/>
</dbReference>
<dbReference type="PANTHER" id="PTHR42700:SF1">
    <property type="entry name" value="SULFATE ADENYLYLTRANSFERASE"/>
    <property type="match status" value="1"/>
</dbReference>
<evidence type="ECO:0000259" key="2">
    <source>
        <dbReference type="Pfam" id="PF01583"/>
    </source>
</evidence>